<gene>
    <name evidence="1" type="ORF">CLAFUR5_09873</name>
</gene>
<dbReference type="AlphaFoldDB" id="A0A9Q8PCU3"/>
<evidence type="ECO:0000313" key="1">
    <source>
        <dbReference type="EMBL" id="UJO20204.1"/>
    </source>
</evidence>
<reference evidence="1" key="2">
    <citation type="journal article" date="2022" name="Microb. Genom.">
        <title>A chromosome-scale genome assembly of the tomato pathogen Cladosporium fulvum reveals a compartmentalized genome architecture and the presence of a dispensable chromosome.</title>
        <authorList>
            <person name="Zaccaron A.Z."/>
            <person name="Chen L.H."/>
            <person name="Samaras A."/>
            <person name="Stergiopoulos I."/>
        </authorList>
    </citation>
    <scope>NUCLEOTIDE SEQUENCE</scope>
    <source>
        <strain evidence="1">Race5_Kim</strain>
    </source>
</reference>
<dbReference type="RefSeq" id="XP_047764570.1">
    <property type="nucleotide sequence ID" value="XM_047909021.1"/>
</dbReference>
<protein>
    <submittedName>
        <fullName evidence="1">Uncharacterized protein</fullName>
    </submittedName>
</protein>
<evidence type="ECO:0000313" key="2">
    <source>
        <dbReference type="Proteomes" id="UP000756132"/>
    </source>
</evidence>
<keyword evidence="2" id="KW-1185">Reference proteome</keyword>
<proteinExistence type="predicted"/>
<name>A0A9Q8PCU3_PASFU</name>
<dbReference type="EMBL" id="CP090169">
    <property type="protein sequence ID" value="UJO20204.1"/>
    <property type="molecule type" value="Genomic_DNA"/>
</dbReference>
<organism evidence="1 2">
    <name type="scientific">Passalora fulva</name>
    <name type="common">Tomato leaf mold</name>
    <name type="synonym">Cladosporium fulvum</name>
    <dbReference type="NCBI Taxonomy" id="5499"/>
    <lineage>
        <taxon>Eukaryota</taxon>
        <taxon>Fungi</taxon>
        <taxon>Dikarya</taxon>
        <taxon>Ascomycota</taxon>
        <taxon>Pezizomycotina</taxon>
        <taxon>Dothideomycetes</taxon>
        <taxon>Dothideomycetidae</taxon>
        <taxon>Mycosphaerellales</taxon>
        <taxon>Mycosphaerellaceae</taxon>
        <taxon>Fulvia</taxon>
    </lineage>
</organism>
<dbReference type="KEGG" id="ffu:CLAFUR5_09873"/>
<dbReference type="Proteomes" id="UP000756132">
    <property type="component" value="Chromosome 7"/>
</dbReference>
<sequence length="257" mass="29083">MGIVDVRHSEITSGTCRVALPCDHDISLCEEEFEALTDKQCRAATCKECSAFILQANDKDEVKAFDEHAALQKYHNAHDGWLALDAEDYDITRRNYFTFPTQLLNDAAPSALQSLTTPPWIQPPETSFAHSSATASALKHFQNLFTPPSSTFKERPNKLLNDLCDLLFFQVQAALGYDLETMLPGWKRFLRIWMLRAMNFVTCRCCIQGGSEHRGFHYHDGSELYWQDTGKAAERLGEEMEEGLRIVDGPGGEREGW</sequence>
<accession>A0A9Q8PCU3</accession>
<reference evidence="1" key="1">
    <citation type="submission" date="2021-12" db="EMBL/GenBank/DDBJ databases">
        <authorList>
            <person name="Zaccaron A."/>
            <person name="Stergiopoulos I."/>
        </authorList>
    </citation>
    <scope>NUCLEOTIDE SEQUENCE</scope>
    <source>
        <strain evidence="1">Race5_Kim</strain>
    </source>
</reference>
<dbReference type="GeneID" id="71989751"/>